<organism evidence="3 4">
    <name type="scientific">Algibacter luteus</name>
    <dbReference type="NCBI Taxonomy" id="1178825"/>
    <lineage>
        <taxon>Bacteria</taxon>
        <taxon>Pseudomonadati</taxon>
        <taxon>Bacteroidota</taxon>
        <taxon>Flavobacteriia</taxon>
        <taxon>Flavobacteriales</taxon>
        <taxon>Flavobacteriaceae</taxon>
        <taxon>Algibacter</taxon>
    </lineage>
</organism>
<dbReference type="RefSeq" id="WP_019388057.1">
    <property type="nucleotide sequence ID" value="NZ_ALIH01000009.1"/>
</dbReference>
<feature type="compositionally biased region" description="Polar residues" evidence="1">
    <location>
        <begin position="144"/>
        <end position="158"/>
    </location>
</feature>
<evidence type="ECO:0000256" key="1">
    <source>
        <dbReference type="SAM" id="MobiDB-lite"/>
    </source>
</evidence>
<evidence type="ECO:0008006" key="5">
    <source>
        <dbReference type="Google" id="ProtNLM"/>
    </source>
</evidence>
<dbReference type="eggNOG" id="COG3266">
    <property type="taxonomic scope" value="Bacteria"/>
</dbReference>
<dbReference type="Proteomes" id="UP000184396">
    <property type="component" value="Unassembled WGS sequence"/>
</dbReference>
<gene>
    <name evidence="3" type="ORF">SAMN05216261_1396</name>
</gene>
<sequence length="518" mass="57067">MSDKKHIDRIFQEGFKDFEAVPSDAVWKNIEAKLNEKKKKRRVVPIWWQYAGIAAALLILLTIGGIYFNNTEEGSTNPIVETENTIPENTILGNENINDTSETNQVVLENSKEEESNKTSNLNAEAPLITDQIDASNETIVAETNTSTIKNQSKSKLVSSDKTRLKNNLNNQNTDPVANASEDKIEQISLPNKGDEKTSVANLSETVKVENVTETLLVDKEKAEAILNDALKDDTKIVDASSEIENNVTVDENSENNKVSIEEAINNTKDIIDEESNNQKNKWTVSPNAAPVYFNTLGEGSSIDPQFNNNSKSGEINMSYGIAASYALNKKLKIRSGINRVNLGYNTNDVIVFQSTGSRSSSSALQNVSGANRNSDDVSFISSETLSSSNATESIASSNASINQALGYIEIPLEIQYTLSDKKFGVNVIGGFSSLFLNDNEIYSQEENGTRTYLGEASNINKTSYSANFGLGLNYKVSKRFDLNLEPIFKYQFNTFNNTSGNFSPYFIGVYTGFAIKF</sequence>
<evidence type="ECO:0000313" key="3">
    <source>
        <dbReference type="EMBL" id="SHI69011.1"/>
    </source>
</evidence>
<keyword evidence="4" id="KW-1185">Reference proteome</keyword>
<proteinExistence type="predicted"/>
<evidence type="ECO:0000256" key="2">
    <source>
        <dbReference type="SAM" id="Phobius"/>
    </source>
</evidence>
<keyword evidence="2" id="KW-0812">Transmembrane</keyword>
<name>A0A1M6D7A0_9FLAO</name>
<feature type="region of interest" description="Disordered" evidence="1">
    <location>
        <begin position="108"/>
        <end position="129"/>
    </location>
</feature>
<keyword evidence="2" id="KW-0472">Membrane</keyword>
<dbReference type="EMBL" id="FQYK01000003">
    <property type="protein sequence ID" value="SHI69011.1"/>
    <property type="molecule type" value="Genomic_DNA"/>
</dbReference>
<protein>
    <recommendedName>
        <fullName evidence="5">Outer membrane protein beta-barrel domain-containing protein</fullName>
    </recommendedName>
</protein>
<feature type="region of interest" description="Disordered" evidence="1">
    <location>
        <begin position="144"/>
        <end position="177"/>
    </location>
</feature>
<dbReference type="AlphaFoldDB" id="A0A1M6D7A0"/>
<dbReference type="STRING" id="1178825.SAMN05216261_1396"/>
<evidence type="ECO:0000313" key="4">
    <source>
        <dbReference type="Proteomes" id="UP000184396"/>
    </source>
</evidence>
<keyword evidence="2" id="KW-1133">Transmembrane helix</keyword>
<feature type="compositionally biased region" description="Polar residues" evidence="1">
    <location>
        <begin position="165"/>
        <end position="176"/>
    </location>
</feature>
<accession>A0A1M6D7A0</accession>
<dbReference type="OrthoDB" id="1113942at2"/>
<feature type="transmembrane region" description="Helical" evidence="2">
    <location>
        <begin position="47"/>
        <end position="68"/>
    </location>
</feature>
<reference evidence="3 4" key="1">
    <citation type="submission" date="2016-11" db="EMBL/GenBank/DDBJ databases">
        <authorList>
            <person name="Jaros S."/>
            <person name="Januszkiewicz K."/>
            <person name="Wedrychowicz H."/>
        </authorList>
    </citation>
    <scope>NUCLEOTIDE SEQUENCE [LARGE SCALE GENOMIC DNA]</scope>
    <source>
        <strain evidence="3 4">CGMCC 1.12213</strain>
    </source>
</reference>